<sequence length="67" mass="7756">MQELKRTFLIFNYQNLITTTPVSKQGNYSSSCPLNRGFYVMGNIHLSNLHPALEFMFRILTVFEPSV</sequence>
<dbReference type="EMBL" id="JRES01000682">
    <property type="protein sequence ID" value="KNC29179.1"/>
    <property type="molecule type" value="Genomic_DNA"/>
</dbReference>
<proteinExistence type="predicted"/>
<gene>
    <name evidence="1" type="ORF">FF38_07016</name>
</gene>
<keyword evidence="2" id="KW-1185">Reference proteome</keyword>
<evidence type="ECO:0000313" key="2">
    <source>
        <dbReference type="Proteomes" id="UP000037069"/>
    </source>
</evidence>
<organism evidence="1 2">
    <name type="scientific">Lucilia cuprina</name>
    <name type="common">Green bottle fly</name>
    <name type="synonym">Australian sheep blowfly</name>
    <dbReference type="NCBI Taxonomy" id="7375"/>
    <lineage>
        <taxon>Eukaryota</taxon>
        <taxon>Metazoa</taxon>
        <taxon>Ecdysozoa</taxon>
        <taxon>Arthropoda</taxon>
        <taxon>Hexapoda</taxon>
        <taxon>Insecta</taxon>
        <taxon>Pterygota</taxon>
        <taxon>Neoptera</taxon>
        <taxon>Endopterygota</taxon>
        <taxon>Diptera</taxon>
        <taxon>Brachycera</taxon>
        <taxon>Muscomorpha</taxon>
        <taxon>Oestroidea</taxon>
        <taxon>Calliphoridae</taxon>
        <taxon>Luciliinae</taxon>
        <taxon>Lucilia</taxon>
    </lineage>
</organism>
<evidence type="ECO:0000313" key="1">
    <source>
        <dbReference type="EMBL" id="KNC29179.1"/>
    </source>
</evidence>
<protein>
    <submittedName>
        <fullName evidence="1">Uncharacterized protein</fullName>
    </submittedName>
</protein>
<reference evidence="1 2" key="1">
    <citation type="journal article" date="2015" name="Nat. Commun.">
        <title>Lucilia cuprina genome unlocks parasitic fly biology to underpin future interventions.</title>
        <authorList>
            <person name="Anstead C.A."/>
            <person name="Korhonen P.K."/>
            <person name="Young N.D."/>
            <person name="Hall R.S."/>
            <person name="Jex A.R."/>
            <person name="Murali S.C."/>
            <person name="Hughes D.S."/>
            <person name="Lee S.F."/>
            <person name="Perry T."/>
            <person name="Stroehlein A.J."/>
            <person name="Ansell B.R."/>
            <person name="Breugelmans B."/>
            <person name="Hofmann A."/>
            <person name="Qu J."/>
            <person name="Dugan S."/>
            <person name="Lee S.L."/>
            <person name="Chao H."/>
            <person name="Dinh H."/>
            <person name="Han Y."/>
            <person name="Doddapaneni H.V."/>
            <person name="Worley K.C."/>
            <person name="Muzny D.M."/>
            <person name="Ioannidis P."/>
            <person name="Waterhouse R.M."/>
            <person name="Zdobnov E.M."/>
            <person name="James P.J."/>
            <person name="Bagnall N.H."/>
            <person name="Kotze A.C."/>
            <person name="Gibbs R.A."/>
            <person name="Richards S."/>
            <person name="Batterham P."/>
            <person name="Gasser R.B."/>
        </authorList>
    </citation>
    <scope>NUCLEOTIDE SEQUENCE [LARGE SCALE GENOMIC DNA]</scope>
    <source>
        <strain evidence="1 2">LS</strain>
        <tissue evidence="1">Full body</tissue>
    </source>
</reference>
<dbReference type="Proteomes" id="UP000037069">
    <property type="component" value="Unassembled WGS sequence"/>
</dbReference>
<comment type="caution">
    <text evidence="1">The sequence shown here is derived from an EMBL/GenBank/DDBJ whole genome shotgun (WGS) entry which is preliminary data.</text>
</comment>
<accession>A0A0L0CCJ3</accession>
<dbReference type="AlphaFoldDB" id="A0A0L0CCJ3"/>
<name>A0A0L0CCJ3_LUCCU</name>